<dbReference type="Proteomes" id="UP000429181">
    <property type="component" value="Chromosome 18"/>
</dbReference>
<keyword evidence="1" id="KW-1133">Transmembrane helix</keyword>
<evidence type="ECO:0000313" key="3">
    <source>
        <dbReference type="Proteomes" id="UP000314981"/>
    </source>
</evidence>
<keyword evidence="1" id="KW-0812">Transmembrane</keyword>
<proteinExistence type="predicted"/>
<reference evidence="2" key="2">
    <citation type="submission" date="2025-05" db="UniProtKB">
        <authorList>
            <consortium name="Ensembl"/>
        </authorList>
    </citation>
    <scope>IDENTIFICATION</scope>
</reference>
<evidence type="ECO:0000313" key="4">
    <source>
        <dbReference type="Proteomes" id="UP000429181"/>
    </source>
</evidence>
<keyword evidence="1" id="KW-0472">Membrane</keyword>
<feature type="transmembrane region" description="Helical" evidence="1">
    <location>
        <begin position="124"/>
        <end position="146"/>
    </location>
</feature>
<feature type="transmembrane region" description="Helical" evidence="1">
    <location>
        <begin position="30"/>
        <end position="51"/>
    </location>
</feature>
<accession>A0A4W2FYW8</accession>
<dbReference type="Ensembl" id="ENSBIXT00005020012.1">
    <property type="protein sequence ID" value="ENSBIXP00005011228.1"/>
    <property type="gene ID" value="ENSBIXG00005015702.1"/>
</dbReference>
<feature type="transmembrane region" description="Helical" evidence="1">
    <location>
        <begin position="192"/>
        <end position="216"/>
    </location>
</feature>
<protein>
    <submittedName>
        <fullName evidence="2">Transmembrane protein 202-like</fullName>
    </submittedName>
</protein>
<name>A0A4W2FYW8_BOBOX</name>
<sequence>MKPLLQSSYCVQSPMSTVEPISSWEEDRKFVLRAWCLVFIILATAMLLSVLDGRMAYLHGAYTGYVGFWTNCKKHTCADLRQVTVLIHMSMGFMILAVILALVLLLAMGFSFRPALRRLNKTDLVFSTLSSFTVMQGGRGCLWLASLSGGLWVPVQPRVHLWPHLSAGLLILLSLTLFIANCEMLKPRPQVSYLVTTYLSWGASALMLWAGILSYLNYMGMWGKGTSSTERRMSYRRWASLQNTRKSISEQLSSDAGSKHAEDLSV</sequence>
<dbReference type="AlphaFoldDB" id="A0A4W2FYW8"/>
<keyword evidence="3" id="KW-1185">Reference proteome</keyword>
<dbReference type="Proteomes" id="UP000314981">
    <property type="component" value="Chromosome 18"/>
</dbReference>
<feature type="transmembrane region" description="Helical" evidence="1">
    <location>
        <begin position="91"/>
        <end position="112"/>
    </location>
</feature>
<dbReference type="GeneTree" id="ENSGT00940000168038"/>
<dbReference type="Ensembl" id="ENSBIXT00000024416.1">
    <property type="protein sequence ID" value="ENSBIXP00000035397.1"/>
    <property type="gene ID" value="ENSBIXG00000018664.1"/>
</dbReference>
<gene>
    <name evidence="2" type="primary">LOC113876140</name>
</gene>
<feature type="transmembrane region" description="Helical" evidence="1">
    <location>
        <begin position="161"/>
        <end position="180"/>
    </location>
</feature>
<organism evidence="2 4">
    <name type="scientific">Bos indicus x Bos taurus</name>
    <name type="common">Hybrid cattle</name>
    <dbReference type="NCBI Taxonomy" id="30522"/>
    <lineage>
        <taxon>Eukaryota</taxon>
        <taxon>Metazoa</taxon>
        <taxon>Chordata</taxon>
        <taxon>Craniata</taxon>
        <taxon>Vertebrata</taxon>
        <taxon>Euteleostomi</taxon>
        <taxon>Mammalia</taxon>
        <taxon>Eutheria</taxon>
        <taxon>Laurasiatheria</taxon>
        <taxon>Artiodactyla</taxon>
        <taxon>Ruminantia</taxon>
        <taxon>Pecora</taxon>
        <taxon>Bovidae</taxon>
        <taxon>Bovinae</taxon>
        <taxon>Bos</taxon>
    </lineage>
</organism>
<dbReference type="OMA" id="WLWSETE"/>
<evidence type="ECO:0000313" key="2">
    <source>
        <dbReference type="Ensembl" id="ENSBIXP00005011228.1"/>
    </source>
</evidence>
<reference evidence="3 4" key="1">
    <citation type="submission" date="2018-11" db="EMBL/GenBank/DDBJ databases">
        <title>Haplotype-resolved cattle genomes.</title>
        <authorList>
            <person name="Low W.Y."/>
            <person name="Tearle R."/>
            <person name="Bickhart D.M."/>
            <person name="Rosen B.D."/>
            <person name="Koren S."/>
            <person name="Rhie A."/>
            <person name="Hiendleder S."/>
            <person name="Phillippy A.M."/>
            <person name="Smith T.P.L."/>
            <person name="Williams J.L."/>
        </authorList>
    </citation>
    <scope>NUCLEOTIDE SEQUENCE [LARGE SCALE GENOMIC DNA]</scope>
</reference>
<evidence type="ECO:0000256" key="1">
    <source>
        <dbReference type="SAM" id="Phobius"/>
    </source>
</evidence>